<dbReference type="STRING" id="754436.JCM19237_246"/>
<dbReference type="AlphaFoldDB" id="A0A090QYC1"/>
<keyword evidence="1" id="KW-1133">Transmembrane helix</keyword>
<protein>
    <submittedName>
        <fullName evidence="2">Uncharacterized protein</fullName>
    </submittedName>
</protein>
<evidence type="ECO:0000313" key="2">
    <source>
        <dbReference type="EMBL" id="GAL07866.1"/>
    </source>
</evidence>
<keyword evidence="1" id="KW-0472">Membrane</keyword>
<accession>A0A090QYC1</accession>
<evidence type="ECO:0000313" key="3">
    <source>
        <dbReference type="Proteomes" id="UP000029227"/>
    </source>
</evidence>
<reference evidence="2 3" key="1">
    <citation type="journal article" date="2014" name="Genome Announc.">
        <title>Draft Genome Sequences of Two Vibrionaceae Species, Vibrio ponticus C121 and Photobacterium aphoticum C119, Isolated as Coral Reef Microbiota.</title>
        <authorList>
            <person name="Al-saari N."/>
            <person name="Meirelles P.M."/>
            <person name="Mino S."/>
            <person name="Suda W."/>
            <person name="Oshima K."/>
            <person name="Hattori M."/>
            <person name="Ohkuma M."/>
            <person name="Thompson F.L."/>
            <person name="Gomez-Gil B."/>
            <person name="Sawabe T."/>
            <person name="Sawabe T."/>
        </authorList>
    </citation>
    <scope>NUCLEOTIDE SEQUENCE [LARGE SCALE GENOMIC DNA]</scope>
    <source>
        <strain evidence="2 3">JCM 19237</strain>
    </source>
</reference>
<gene>
    <name evidence="2" type="ORF">JCM19237_246</name>
</gene>
<proteinExistence type="predicted"/>
<feature type="transmembrane region" description="Helical" evidence="1">
    <location>
        <begin position="20"/>
        <end position="36"/>
    </location>
</feature>
<name>A0A090QYC1_9GAMM</name>
<dbReference type="Proteomes" id="UP000029227">
    <property type="component" value="Unassembled WGS sequence"/>
</dbReference>
<comment type="caution">
    <text evidence="2">The sequence shown here is derived from an EMBL/GenBank/DDBJ whole genome shotgun (WGS) entry which is preliminary data.</text>
</comment>
<evidence type="ECO:0000256" key="1">
    <source>
        <dbReference type="SAM" id="Phobius"/>
    </source>
</evidence>
<organism evidence="2 3">
    <name type="scientific">Photobacterium aphoticum</name>
    <dbReference type="NCBI Taxonomy" id="754436"/>
    <lineage>
        <taxon>Bacteria</taxon>
        <taxon>Pseudomonadati</taxon>
        <taxon>Pseudomonadota</taxon>
        <taxon>Gammaproteobacteria</taxon>
        <taxon>Vibrionales</taxon>
        <taxon>Vibrionaceae</taxon>
        <taxon>Photobacterium</taxon>
    </lineage>
</organism>
<keyword evidence="1" id="KW-0812">Transmembrane</keyword>
<sequence length="39" mass="4343">MVGLGQQAAMIRKRPATPNSLAASIMFLIQITYHWTTQP</sequence>
<dbReference type="EMBL" id="BBMN01000020">
    <property type="protein sequence ID" value="GAL07866.1"/>
    <property type="molecule type" value="Genomic_DNA"/>
</dbReference>